<gene>
    <name evidence="2" type="ORF">VRU48_14275</name>
</gene>
<feature type="signal peptide" evidence="1">
    <location>
        <begin position="1"/>
        <end position="20"/>
    </location>
</feature>
<sequence>MKKQFLLFILIFSLFYQSKAQENTLFKAWAGKNLEYIKIDSARVYFETAGNWQPGRRYYLIGDTLRLYDSYTSSGDDFSKEHVDNYDFLIRKKKTNKLILIPLDSNAKYMARGKRRLVYIDRKNVVDKDFVFKELKFNVYSTSWNQFINFSIFIDSAKNVMYTDRGKSSPREYGTGKFDDDTYAEFIRIIKSSEIDKLQPDSQKVYDGEKYTLYIDYNQKSKQLEQDTLPPITNELISFLRQIKKKVKFNQVAPFVIKLSP</sequence>
<keyword evidence="3" id="KW-1185">Reference proteome</keyword>
<evidence type="ECO:0008006" key="4">
    <source>
        <dbReference type="Google" id="ProtNLM"/>
    </source>
</evidence>
<evidence type="ECO:0000313" key="2">
    <source>
        <dbReference type="EMBL" id="MEE1946287.1"/>
    </source>
</evidence>
<proteinExistence type="predicted"/>
<dbReference type="EMBL" id="JAZDQT010000002">
    <property type="protein sequence ID" value="MEE1946287.1"/>
    <property type="molecule type" value="Genomic_DNA"/>
</dbReference>
<feature type="chain" id="PRO_5045884124" description="DUF5117 domain-containing protein" evidence="1">
    <location>
        <begin position="21"/>
        <end position="261"/>
    </location>
</feature>
<dbReference type="Proteomes" id="UP001336835">
    <property type="component" value="Unassembled WGS sequence"/>
</dbReference>
<dbReference type="RefSeq" id="WP_330108592.1">
    <property type="nucleotide sequence ID" value="NZ_JAZDQT010000002.1"/>
</dbReference>
<comment type="caution">
    <text evidence="2">The sequence shown here is derived from an EMBL/GenBank/DDBJ whole genome shotgun (WGS) entry which is preliminary data.</text>
</comment>
<protein>
    <recommendedName>
        <fullName evidence="4">DUF5117 domain-containing protein</fullName>
    </recommendedName>
</protein>
<name>A0ABU7I9Y0_9SPHI</name>
<evidence type="ECO:0000256" key="1">
    <source>
        <dbReference type="SAM" id="SignalP"/>
    </source>
</evidence>
<accession>A0ABU7I9Y0</accession>
<keyword evidence="1" id="KW-0732">Signal</keyword>
<reference evidence="2 3" key="1">
    <citation type="submission" date="2024-01" db="EMBL/GenBank/DDBJ databases">
        <title>Pedobacter sp. nov., isolated from fresh soil.</title>
        <authorList>
            <person name="Le N.T.T."/>
        </authorList>
    </citation>
    <scope>NUCLEOTIDE SEQUENCE [LARGE SCALE GENOMIC DNA]</scope>
    <source>
        <strain evidence="2 3">KR3-3</strain>
    </source>
</reference>
<evidence type="ECO:0000313" key="3">
    <source>
        <dbReference type="Proteomes" id="UP001336835"/>
    </source>
</evidence>
<organism evidence="2 3">
    <name type="scientific">Pedobacter albus</name>
    <dbReference type="NCBI Taxonomy" id="3113905"/>
    <lineage>
        <taxon>Bacteria</taxon>
        <taxon>Pseudomonadati</taxon>
        <taxon>Bacteroidota</taxon>
        <taxon>Sphingobacteriia</taxon>
        <taxon>Sphingobacteriales</taxon>
        <taxon>Sphingobacteriaceae</taxon>
        <taxon>Pedobacter</taxon>
    </lineage>
</organism>